<proteinExistence type="predicted"/>
<reference evidence="1" key="2">
    <citation type="submission" date="2021-01" db="UniProtKB">
        <authorList>
            <consortium name="EnsemblMetazoa"/>
        </authorList>
    </citation>
    <scope>IDENTIFICATION</scope>
</reference>
<reference evidence="2" key="1">
    <citation type="submission" date="2015-02" db="EMBL/GenBank/DDBJ databases">
        <title>Genome sequencing for Strongylocentrotus purpuratus.</title>
        <authorList>
            <person name="Murali S."/>
            <person name="Liu Y."/>
            <person name="Vee V."/>
            <person name="English A."/>
            <person name="Wang M."/>
            <person name="Skinner E."/>
            <person name="Han Y."/>
            <person name="Muzny D.M."/>
            <person name="Worley K.C."/>
            <person name="Gibbs R.A."/>
        </authorList>
    </citation>
    <scope>NUCLEOTIDE SEQUENCE</scope>
</reference>
<dbReference type="AlphaFoldDB" id="A0A7M7NDD3"/>
<accession>A0A7M7NDD3</accession>
<evidence type="ECO:0000313" key="1">
    <source>
        <dbReference type="EnsemblMetazoa" id="XP_030834821"/>
    </source>
</evidence>
<dbReference type="InParanoid" id="A0A7M7NDD3"/>
<protein>
    <submittedName>
        <fullName evidence="1">Uncharacterized protein</fullName>
    </submittedName>
</protein>
<organism evidence="1 2">
    <name type="scientific">Strongylocentrotus purpuratus</name>
    <name type="common">Purple sea urchin</name>
    <dbReference type="NCBI Taxonomy" id="7668"/>
    <lineage>
        <taxon>Eukaryota</taxon>
        <taxon>Metazoa</taxon>
        <taxon>Echinodermata</taxon>
        <taxon>Eleutherozoa</taxon>
        <taxon>Echinozoa</taxon>
        <taxon>Echinoidea</taxon>
        <taxon>Euechinoidea</taxon>
        <taxon>Echinacea</taxon>
        <taxon>Camarodonta</taxon>
        <taxon>Echinidea</taxon>
        <taxon>Strongylocentrotidae</taxon>
        <taxon>Strongylocentrotus</taxon>
    </lineage>
</organism>
<dbReference type="GeneID" id="100888239"/>
<dbReference type="Proteomes" id="UP000007110">
    <property type="component" value="Unassembled WGS sequence"/>
</dbReference>
<keyword evidence="2" id="KW-1185">Reference proteome</keyword>
<sequence length="177" mass="20684">MDKLVVHLKVDKADRSIGRGATEPCVNLKVITMWRNRFRTEPFHYRLKLAVGLKAIQKTEIAYDVLAGKKETSKVNPDVVERIFNSFDHDRLNRLCKEIGRYKLVEESRIKATQGVKLWVEDWLEKFDKTPARPTATNLPKDKFTSRRLKNDEIFRAGFFELAEEIMLVEYPRFPSA</sequence>
<dbReference type="EnsemblMetazoa" id="XM_030978961">
    <property type="protein sequence ID" value="XP_030834821"/>
    <property type="gene ID" value="LOC100888239"/>
</dbReference>
<name>A0A7M7NDD3_STRPU</name>
<dbReference type="KEGG" id="spu:100888239"/>
<evidence type="ECO:0000313" key="2">
    <source>
        <dbReference type="Proteomes" id="UP000007110"/>
    </source>
</evidence>
<dbReference type="RefSeq" id="XP_030834821.1">
    <property type="nucleotide sequence ID" value="XM_030978961.1"/>
</dbReference>